<evidence type="ECO:0000313" key="2">
    <source>
        <dbReference type="Proteomes" id="UP000034706"/>
    </source>
</evidence>
<sequence length="61" mass="7227">IEIRAMTVVAMAQLLDYINCERQEKNLKKITMAELDYAVWNMGRGPEYKALRHHYTYTTAY</sequence>
<reference evidence="1 2" key="1">
    <citation type="journal article" date="2015" name="Nature">
        <title>rRNA introns, odd ribosomes, and small enigmatic genomes across a large radiation of phyla.</title>
        <authorList>
            <person name="Brown C.T."/>
            <person name="Hug L.A."/>
            <person name="Thomas B.C."/>
            <person name="Sharon I."/>
            <person name="Castelle C.J."/>
            <person name="Singh A."/>
            <person name="Wilkins M.J."/>
            <person name="Williams K.H."/>
            <person name="Banfield J.F."/>
        </authorList>
    </citation>
    <scope>NUCLEOTIDE SEQUENCE [LARGE SCALE GENOMIC DNA]</scope>
</reference>
<accession>A0A0G0LTA9</accession>
<evidence type="ECO:0000313" key="1">
    <source>
        <dbReference type="EMBL" id="KKQ91215.1"/>
    </source>
</evidence>
<comment type="caution">
    <text evidence="1">The sequence shown here is derived from an EMBL/GenBank/DDBJ whole genome shotgun (WGS) entry which is preliminary data.</text>
</comment>
<protein>
    <submittedName>
        <fullName evidence="1">Uncharacterized protein</fullName>
    </submittedName>
</protein>
<name>A0A0G0LTA9_9BACT</name>
<gene>
    <name evidence="1" type="ORF">UT16_C0021G0006</name>
</gene>
<proteinExistence type="predicted"/>
<feature type="non-terminal residue" evidence="1">
    <location>
        <position position="1"/>
    </location>
</feature>
<dbReference type="Proteomes" id="UP000034706">
    <property type="component" value="Unassembled WGS sequence"/>
</dbReference>
<dbReference type="AlphaFoldDB" id="A0A0G0LTA9"/>
<organism evidence="1 2">
    <name type="scientific">Candidatus Azambacteria bacterium GW2011_GWA2_39_10</name>
    <dbReference type="NCBI Taxonomy" id="1618611"/>
    <lineage>
        <taxon>Bacteria</taxon>
        <taxon>Candidatus Azamiibacteriota</taxon>
    </lineage>
</organism>
<dbReference type="EMBL" id="LBVT01000021">
    <property type="protein sequence ID" value="KKQ91215.1"/>
    <property type="molecule type" value="Genomic_DNA"/>
</dbReference>